<dbReference type="Proteomes" id="UP000282674">
    <property type="component" value="Unassembled WGS sequence"/>
</dbReference>
<keyword evidence="1" id="KW-0418">Kinase</keyword>
<evidence type="ECO:0000259" key="2">
    <source>
        <dbReference type="Pfam" id="PF13581"/>
    </source>
</evidence>
<keyword evidence="1" id="KW-0723">Serine/threonine-protein kinase</keyword>
<reference evidence="3 4" key="1">
    <citation type="submission" date="2018-10" db="EMBL/GenBank/DDBJ databases">
        <title>Isolation from soil.</title>
        <authorList>
            <person name="Hu J."/>
        </authorList>
    </citation>
    <scope>NUCLEOTIDE SEQUENCE [LARGE SCALE GENOMIC DNA]</scope>
    <source>
        <strain evidence="3 4">NEAU-Ht49</strain>
    </source>
</reference>
<dbReference type="Pfam" id="PF13581">
    <property type="entry name" value="HATPase_c_2"/>
    <property type="match status" value="1"/>
</dbReference>
<proteinExistence type="predicted"/>
<feature type="domain" description="Histidine kinase/HSP90-like ATPase" evidence="2">
    <location>
        <begin position="17"/>
        <end position="114"/>
    </location>
</feature>
<evidence type="ECO:0000256" key="1">
    <source>
        <dbReference type="ARBA" id="ARBA00022527"/>
    </source>
</evidence>
<accession>A0A3M2M9M9</accession>
<keyword evidence="3" id="KW-0067">ATP-binding</keyword>
<keyword evidence="3" id="KW-0547">Nucleotide-binding</keyword>
<keyword evidence="4" id="KW-1185">Reference proteome</keyword>
<dbReference type="EMBL" id="RFFG01000014">
    <property type="protein sequence ID" value="RMI45305.1"/>
    <property type="molecule type" value="Genomic_DNA"/>
</dbReference>
<name>A0A3M2M9M9_9ACTN</name>
<dbReference type="GO" id="GO:0004674">
    <property type="term" value="F:protein serine/threonine kinase activity"/>
    <property type="evidence" value="ECO:0007669"/>
    <property type="project" value="UniProtKB-KW"/>
</dbReference>
<keyword evidence="1" id="KW-0808">Transferase</keyword>
<protein>
    <submittedName>
        <fullName evidence="3">ATP-binding protein</fullName>
    </submittedName>
</protein>
<dbReference type="SUPFAM" id="SSF55874">
    <property type="entry name" value="ATPase domain of HSP90 chaperone/DNA topoisomerase II/histidine kinase"/>
    <property type="match status" value="1"/>
</dbReference>
<dbReference type="InterPro" id="IPR050267">
    <property type="entry name" value="Anti-sigma-factor_SerPK"/>
</dbReference>
<gene>
    <name evidence="3" type="ORF">EBO15_10285</name>
</gene>
<dbReference type="CDD" id="cd16936">
    <property type="entry name" value="HATPase_RsbW-like"/>
    <property type="match status" value="1"/>
</dbReference>
<dbReference type="InterPro" id="IPR036890">
    <property type="entry name" value="HATPase_C_sf"/>
</dbReference>
<evidence type="ECO:0000313" key="4">
    <source>
        <dbReference type="Proteomes" id="UP000282674"/>
    </source>
</evidence>
<sequence>MVVSALIMTGRGGLPGTFASTERARHLVADALAGALPGEVLDDVLLAVGELAANAVRHTASGKPGGTFAVVAAVKDGLVQVAVIDQGGPTCPAITAEPELFAQSGRGLAMLAELGEWGWTGNTRARLTWWRRPLTAPAPRAVADAEAR</sequence>
<dbReference type="Gene3D" id="3.30.565.10">
    <property type="entry name" value="Histidine kinase-like ATPase, C-terminal domain"/>
    <property type="match status" value="1"/>
</dbReference>
<dbReference type="GO" id="GO:0005524">
    <property type="term" value="F:ATP binding"/>
    <property type="evidence" value="ECO:0007669"/>
    <property type="project" value="UniProtKB-KW"/>
</dbReference>
<dbReference type="AlphaFoldDB" id="A0A3M2M9M9"/>
<evidence type="ECO:0000313" key="3">
    <source>
        <dbReference type="EMBL" id="RMI45305.1"/>
    </source>
</evidence>
<dbReference type="PANTHER" id="PTHR35526">
    <property type="entry name" value="ANTI-SIGMA-F FACTOR RSBW-RELATED"/>
    <property type="match status" value="1"/>
</dbReference>
<dbReference type="PANTHER" id="PTHR35526:SF3">
    <property type="entry name" value="ANTI-SIGMA-F FACTOR RSBW"/>
    <property type="match status" value="1"/>
</dbReference>
<dbReference type="InterPro" id="IPR003594">
    <property type="entry name" value="HATPase_dom"/>
</dbReference>
<organism evidence="3 4">
    <name type="scientific">Actinomadura harenae</name>
    <dbReference type="NCBI Taxonomy" id="2483351"/>
    <lineage>
        <taxon>Bacteria</taxon>
        <taxon>Bacillati</taxon>
        <taxon>Actinomycetota</taxon>
        <taxon>Actinomycetes</taxon>
        <taxon>Streptosporangiales</taxon>
        <taxon>Thermomonosporaceae</taxon>
        <taxon>Actinomadura</taxon>
    </lineage>
</organism>
<comment type="caution">
    <text evidence="3">The sequence shown here is derived from an EMBL/GenBank/DDBJ whole genome shotgun (WGS) entry which is preliminary data.</text>
</comment>